<evidence type="ECO:0000256" key="8">
    <source>
        <dbReference type="ARBA" id="ARBA00022842"/>
    </source>
</evidence>
<protein>
    <recommendedName>
        <fullName evidence="5">phosphomannomutase</fullName>
        <ecNumber evidence="5">5.4.2.8</ecNumber>
    </recommendedName>
</protein>
<proteinExistence type="inferred from homology"/>
<keyword evidence="7 10" id="KW-0479">Metal-binding</keyword>
<keyword evidence="8 10" id="KW-0460">Magnesium</keyword>
<comment type="cofactor">
    <cofactor evidence="2">
        <name>Mg(2+)</name>
        <dbReference type="ChEBI" id="CHEBI:18420"/>
    </cofactor>
</comment>
<dbReference type="InterPro" id="IPR005845">
    <property type="entry name" value="A-D-PHexomutase_a/b/a-II"/>
</dbReference>
<evidence type="ECO:0000256" key="5">
    <source>
        <dbReference type="ARBA" id="ARBA00012730"/>
    </source>
</evidence>
<evidence type="ECO:0000313" key="16">
    <source>
        <dbReference type="Proteomes" id="UP000004263"/>
    </source>
</evidence>
<organism evidence="15 16">
    <name type="scientific">Bermanella marisrubri</name>
    <dbReference type="NCBI Taxonomy" id="207949"/>
    <lineage>
        <taxon>Bacteria</taxon>
        <taxon>Pseudomonadati</taxon>
        <taxon>Pseudomonadota</taxon>
        <taxon>Gammaproteobacteria</taxon>
        <taxon>Oceanospirillales</taxon>
        <taxon>Oceanospirillaceae</taxon>
        <taxon>Bermanella</taxon>
    </lineage>
</organism>
<dbReference type="Pfam" id="PF00408">
    <property type="entry name" value="PGM_PMM_IV"/>
    <property type="match status" value="1"/>
</dbReference>
<dbReference type="GO" id="GO:0005975">
    <property type="term" value="P:carbohydrate metabolic process"/>
    <property type="evidence" value="ECO:0007669"/>
    <property type="project" value="InterPro"/>
</dbReference>
<dbReference type="Pfam" id="PF02878">
    <property type="entry name" value="PGM_PMM_I"/>
    <property type="match status" value="1"/>
</dbReference>
<evidence type="ECO:0000256" key="4">
    <source>
        <dbReference type="ARBA" id="ARBA00010231"/>
    </source>
</evidence>
<evidence type="ECO:0000256" key="2">
    <source>
        <dbReference type="ARBA" id="ARBA00001946"/>
    </source>
</evidence>
<dbReference type="GO" id="GO:0000287">
    <property type="term" value="F:magnesium ion binding"/>
    <property type="evidence" value="ECO:0007669"/>
    <property type="project" value="InterPro"/>
</dbReference>
<dbReference type="InterPro" id="IPR036900">
    <property type="entry name" value="A-D-PHexomutase_C_sf"/>
</dbReference>
<reference evidence="15 16" key="1">
    <citation type="submission" date="2006-03" db="EMBL/GenBank/DDBJ databases">
        <authorList>
            <person name="Pinhassi J."/>
            <person name="Pedros-Alio C."/>
            <person name="Ferriera S."/>
            <person name="Johnson J."/>
            <person name="Kravitz S."/>
            <person name="Halpern A."/>
            <person name="Remington K."/>
            <person name="Beeson K."/>
            <person name="Tran B."/>
            <person name="Rogers Y.-H."/>
            <person name="Friedman R."/>
            <person name="Venter J.C."/>
        </authorList>
    </citation>
    <scope>NUCLEOTIDE SEQUENCE [LARGE SCALE GENOMIC DNA]</scope>
    <source>
        <strain evidence="15 16">RED65</strain>
    </source>
</reference>
<dbReference type="RefSeq" id="WP_007019331.1">
    <property type="nucleotide sequence ID" value="NZ_CH724123.1"/>
</dbReference>
<evidence type="ECO:0000256" key="10">
    <source>
        <dbReference type="RuleBase" id="RU004326"/>
    </source>
</evidence>
<dbReference type="EC" id="5.4.2.8" evidence="5"/>
<comment type="caution">
    <text evidence="15">The sequence shown here is derived from an EMBL/GenBank/DDBJ whole genome shotgun (WGS) entry which is preliminary data.</text>
</comment>
<evidence type="ECO:0000256" key="9">
    <source>
        <dbReference type="ARBA" id="ARBA00023235"/>
    </source>
</evidence>
<dbReference type="Proteomes" id="UP000004263">
    <property type="component" value="Unassembled WGS sequence"/>
</dbReference>
<feature type="domain" description="Alpha-D-phosphohexomutase C-terminal" evidence="11">
    <location>
        <begin position="371"/>
        <end position="437"/>
    </location>
</feature>
<evidence type="ECO:0000259" key="14">
    <source>
        <dbReference type="Pfam" id="PF02880"/>
    </source>
</evidence>
<name>Q1MY82_9GAMM</name>
<accession>Q1MY82</accession>
<dbReference type="EMBL" id="AAQH01000028">
    <property type="protein sequence ID" value="EAT10928.1"/>
    <property type="molecule type" value="Genomic_DNA"/>
</dbReference>
<dbReference type="PRINTS" id="PR00509">
    <property type="entry name" value="PGMPMM"/>
</dbReference>
<dbReference type="InterPro" id="IPR005841">
    <property type="entry name" value="Alpha-D-phosphohexomutase_SF"/>
</dbReference>
<evidence type="ECO:0000256" key="7">
    <source>
        <dbReference type="ARBA" id="ARBA00022723"/>
    </source>
</evidence>
<dbReference type="InterPro" id="IPR005844">
    <property type="entry name" value="A-D-PHexomutase_a/b/a-I"/>
</dbReference>
<dbReference type="GO" id="GO:0004615">
    <property type="term" value="F:phosphomannomutase activity"/>
    <property type="evidence" value="ECO:0007669"/>
    <property type="project" value="UniProtKB-EC"/>
</dbReference>
<dbReference type="Pfam" id="PF02880">
    <property type="entry name" value="PGM_PMM_III"/>
    <property type="match status" value="1"/>
</dbReference>
<evidence type="ECO:0000259" key="11">
    <source>
        <dbReference type="Pfam" id="PF00408"/>
    </source>
</evidence>
<comment type="similarity">
    <text evidence="4 10">Belongs to the phosphohexose mutase family.</text>
</comment>
<dbReference type="Pfam" id="PF02879">
    <property type="entry name" value="PGM_PMM_II"/>
    <property type="match status" value="1"/>
</dbReference>
<dbReference type="SUPFAM" id="SSF55957">
    <property type="entry name" value="Phosphoglucomutase, C-terminal domain"/>
    <property type="match status" value="1"/>
</dbReference>
<keyword evidence="16" id="KW-1185">Reference proteome</keyword>
<comment type="pathway">
    <text evidence="3">Nucleotide-sugar biosynthesis; GDP-alpha-D-mannose biosynthesis; alpha-D-mannose 1-phosphate from D-fructose 6-phosphate: step 2/2.</text>
</comment>
<evidence type="ECO:0000259" key="12">
    <source>
        <dbReference type="Pfam" id="PF02878"/>
    </source>
</evidence>
<evidence type="ECO:0000313" key="15">
    <source>
        <dbReference type="EMBL" id="EAT10928.1"/>
    </source>
</evidence>
<gene>
    <name evidence="15" type="ORF">RED65_02373</name>
</gene>
<dbReference type="InterPro" id="IPR016055">
    <property type="entry name" value="A-D-PHexomutase_a/b/a-I/II/III"/>
</dbReference>
<evidence type="ECO:0000256" key="3">
    <source>
        <dbReference type="ARBA" id="ARBA00004699"/>
    </source>
</evidence>
<dbReference type="PANTHER" id="PTHR43771:SF1">
    <property type="entry name" value="PHOSPHOMANNOMUTASE"/>
    <property type="match status" value="1"/>
</dbReference>
<comment type="catalytic activity">
    <reaction evidence="1">
        <text>alpha-D-mannose 1-phosphate = D-mannose 6-phosphate</text>
        <dbReference type="Rhea" id="RHEA:11140"/>
        <dbReference type="ChEBI" id="CHEBI:58409"/>
        <dbReference type="ChEBI" id="CHEBI:58735"/>
        <dbReference type="EC" id="5.4.2.8"/>
    </reaction>
</comment>
<evidence type="ECO:0000256" key="1">
    <source>
        <dbReference type="ARBA" id="ARBA00000586"/>
    </source>
</evidence>
<dbReference type="OrthoDB" id="9803322at2"/>
<dbReference type="HOGENOM" id="CLU_016950_9_2_6"/>
<keyword evidence="9" id="KW-0413">Isomerase</keyword>
<evidence type="ECO:0000256" key="6">
    <source>
        <dbReference type="ARBA" id="ARBA00022553"/>
    </source>
</evidence>
<feature type="domain" description="Alpha-D-phosphohexomutase alpha/beta/alpha" evidence="13">
    <location>
        <begin position="152"/>
        <end position="251"/>
    </location>
</feature>
<dbReference type="STRING" id="207949.RED65_02373"/>
<dbReference type="CDD" id="cd03089">
    <property type="entry name" value="PMM_PGM"/>
    <property type="match status" value="1"/>
</dbReference>
<dbReference type="SUPFAM" id="SSF53738">
    <property type="entry name" value="Phosphoglucomutase, first 3 domains"/>
    <property type="match status" value="3"/>
</dbReference>
<dbReference type="InterPro" id="IPR005846">
    <property type="entry name" value="A-D-PHexomutase_a/b/a-III"/>
</dbReference>
<dbReference type="Gene3D" id="3.40.120.10">
    <property type="entry name" value="Alpha-D-Glucose-1,6-Bisphosphate, subunit A, domain 3"/>
    <property type="match status" value="3"/>
</dbReference>
<feature type="domain" description="Alpha-D-phosphohexomutase alpha/beta/alpha" evidence="12">
    <location>
        <begin position="7"/>
        <end position="136"/>
    </location>
</feature>
<dbReference type="AlphaFoldDB" id="Q1MY82"/>
<dbReference type="PANTHER" id="PTHR43771">
    <property type="entry name" value="PHOSPHOMANNOMUTASE"/>
    <property type="match status" value="1"/>
</dbReference>
<dbReference type="PROSITE" id="PS00710">
    <property type="entry name" value="PGM_PMM"/>
    <property type="match status" value="1"/>
</dbReference>
<sequence>MTQLSCFKAYDVRGRIPDQLNDDIAYRIGRAYGEYLKPKQVVVGYDIRLTSHELSRKVIEGLTDAGADVIDIGQCGTEEVYFATSHLKADGGICVTASHNPKDYNGMKFVREESKPISGDTGLKDIEALAAANEFAEVSHKGQVSEQDTRPAYIEHLLTYIDVASLKPLNIVCNAGNGGAGAVIDAIESALPFTWNKVHHDADGNFPHGVPNPLLEENRAPSIEAIQASGADMGIAWDGDFDRCFFFDEKGNFIEGYYIVGLLAEAFLKKESPNKIVHDPRLIWNTQALCEDLGGEAIQSKTGHAFIKERMRKEDAVYGGEMSAHHYFRDFAYCDSGMIPWLLVAELMSKTGKPLSQLVEERMAAYPCSGEINSRLENPKQVIEGITKVYSKDAESTDYTDGVSINFADWRFNLRSSNTEPVVRLNVEARGDSALMESKTKELLDKIAQFDKA</sequence>
<dbReference type="InterPro" id="IPR005843">
    <property type="entry name" value="A-D-PHexomutase_C"/>
</dbReference>
<feature type="domain" description="Alpha-D-phosphohexomutase alpha/beta/alpha" evidence="14">
    <location>
        <begin position="256"/>
        <end position="366"/>
    </location>
</feature>
<dbReference type="Gene3D" id="3.30.310.50">
    <property type="entry name" value="Alpha-D-phosphohexomutase, C-terminal domain"/>
    <property type="match status" value="1"/>
</dbReference>
<evidence type="ECO:0000259" key="13">
    <source>
        <dbReference type="Pfam" id="PF02879"/>
    </source>
</evidence>
<dbReference type="InterPro" id="IPR016066">
    <property type="entry name" value="A-D-PHexomutase_CS"/>
</dbReference>
<keyword evidence="6" id="KW-0597">Phosphoprotein</keyword>